<feature type="compositionally biased region" description="Polar residues" evidence="1">
    <location>
        <begin position="669"/>
        <end position="681"/>
    </location>
</feature>
<protein>
    <submittedName>
        <fullName evidence="2">Uncharacterized protein</fullName>
    </submittedName>
</protein>
<feature type="compositionally biased region" description="Polar residues" evidence="1">
    <location>
        <begin position="727"/>
        <end position="737"/>
    </location>
</feature>
<feature type="region of interest" description="Disordered" evidence="1">
    <location>
        <begin position="695"/>
        <end position="768"/>
    </location>
</feature>
<evidence type="ECO:0000313" key="3">
    <source>
        <dbReference type="Proteomes" id="UP001465976"/>
    </source>
</evidence>
<name>A0ABR3FXN2_9AGAR</name>
<gene>
    <name evidence="2" type="ORF">V5O48_001722</name>
</gene>
<evidence type="ECO:0000313" key="2">
    <source>
        <dbReference type="EMBL" id="KAL0580305.1"/>
    </source>
</evidence>
<feature type="compositionally biased region" description="Basic and acidic residues" evidence="1">
    <location>
        <begin position="695"/>
        <end position="704"/>
    </location>
</feature>
<comment type="caution">
    <text evidence="2">The sequence shown here is derived from an EMBL/GenBank/DDBJ whole genome shotgun (WGS) entry which is preliminary data.</text>
</comment>
<proteinExistence type="predicted"/>
<feature type="compositionally biased region" description="Low complexity" evidence="1">
    <location>
        <begin position="445"/>
        <end position="466"/>
    </location>
</feature>
<dbReference type="EMBL" id="JBAHYK010000034">
    <property type="protein sequence ID" value="KAL0580305.1"/>
    <property type="molecule type" value="Genomic_DNA"/>
</dbReference>
<keyword evidence="3" id="KW-1185">Reference proteome</keyword>
<feature type="compositionally biased region" description="Pro residues" evidence="1">
    <location>
        <begin position="419"/>
        <end position="434"/>
    </location>
</feature>
<sequence>MSANSPEPFMPRPEFIRDQKSTPNTFALLTISGPNCIRLYSFTSEVIATLRRFLEQRVVVQGLREDTANKLYEFALEGKPWSSPKSLATERFLIDLLAVLYRCGYTYLSTIDYGREPDDRLAIALSCPSTPPEVHSPIPQGSGSTLSEKQRQYRVPFAISFTSSTVLRVIQPPLHSTPAILQAVRSSWPRGVESEKKVGDNCFEFKLKGYKWFQEDTFAADSLRHILSLLASLDSHSFTLQTSISLTNRSRVKDLWIFTGPLSSAPDDAFPTSSSPSLFNSSQTALKRAIPTPEPVPSPSHKRLATDPLPPHDTIPVSPVRGVHHRAVTAEPRAGSHSPRTGTPPPHSPASSGSNVLRKAAPRAQIPVSVHDGDLPDGMEYRTILPSVVPEGVPNMTGVGATPDVFYATSPFGSAENGPPTPSNQPPSGTPPHHSPTRTPPLAHSPPYTTSPTSNTENTENAPSTPGDEHGDPSNRDTGNSLSGPLLSPGAFRDSAFSSSTEMSKEIPIKWTGGLETLVAGDNDPRPGAERMSSAGPMLPGGWQATPIEEEEKEIPPRSSTPENEMPDLKQDVRVASPEISEPTGQGIRSSEAALMGVIPNEAPPPVPPLNTDDAKEKQRTESSGSGQGWVLVNVEGKNQPTSPLAESSKHEGQESESSAATDPKEVNGQANNPVSHNASMSPAAKAIVIIDAVDAKSKPKKEPPSTSRVRRFFSLSRKDSPKIGENPSQDPGTGSTRVRSRSGLGQRLRRIGTPEATRNEDNRRSFD</sequence>
<organism evidence="2 3">
    <name type="scientific">Marasmius crinis-equi</name>
    <dbReference type="NCBI Taxonomy" id="585013"/>
    <lineage>
        <taxon>Eukaryota</taxon>
        <taxon>Fungi</taxon>
        <taxon>Dikarya</taxon>
        <taxon>Basidiomycota</taxon>
        <taxon>Agaricomycotina</taxon>
        <taxon>Agaricomycetes</taxon>
        <taxon>Agaricomycetidae</taxon>
        <taxon>Agaricales</taxon>
        <taxon>Marasmiineae</taxon>
        <taxon>Marasmiaceae</taxon>
        <taxon>Marasmius</taxon>
    </lineage>
</organism>
<feature type="region of interest" description="Disordered" evidence="1">
    <location>
        <begin position="267"/>
        <end position="358"/>
    </location>
</feature>
<feature type="compositionally biased region" description="Low complexity" evidence="1">
    <location>
        <begin position="273"/>
        <end position="282"/>
    </location>
</feature>
<feature type="compositionally biased region" description="Basic and acidic residues" evidence="1">
    <location>
        <begin position="758"/>
        <end position="768"/>
    </location>
</feature>
<feature type="compositionally biased region" description="Polar residues" evidence="1">
    <location>
        <begin position="637"/>
        <end position="646"/>
    </location>
</feature>
<dbReference type="PANTHER" id="PTHR38696:SF1">
    <property type="entry name" value="MEDIATOR OF RNA POLYMERASE II TRANSCRIPTION SUBUNIT 13"/>
    <property type="match status" value="1"/>
</dbReference>
<evidence type="ECO:0000256" key="1">
    <source>
        <dbReference type="SAM" id="MobiDB-lite"/>
    </source>
</evidence>
<reference evidence="2 3" key="1">
    <citation type="submission" date="2024-02" db="EMBL/GenBank/DDBJ databases">
        <title>A draft genome for the cacao thread blight pathogen Marasmius crinis-equi.</title>
        <authorList>
            <person name="Cohen S.P."/>
            <person name="Baruah I.K."/>
            <person name="Amoako-Attah I."/>
            <person name="Bukari Y."/>
            <person name="Meinhardt L.W."/>
            <person name="Bailey B.A."/>
        </authorList>
    </citation>
    <scope>NUCLEOTIDE SEQUENCE [LARGE SCALE GENOMIC DNA]</scope>
    <source>
        <strain evidence="2 3">GH-76</strain>
    </source>
</reference>
<dbReference type="Proteomes" id="UP001465976">
    <property type="component" value="Unassembled WGS sequence"/>
</dbReference>
<dbReference type="PANTHER" id="PTHR38696">
    <property type="entry name" value="MEDIATOR OF RNA POLYMERASE II TRANSCRIPTION SUBUNIT 13"/>
    <property type="match status" value="1"/>
</dbReference>
<feature type="region of interest" description="Disordered" evidence="1">
    <location>
        <begin position="407"/>
        <end position="682"/>
    </location>
</feature>
<accession>A0ABR3FXN2</accession>